<proteinExistence type="predicted"/>
<organism evidence="2 3">
    <name type="scientific">Luteolibacter arcticus</name>
    <dbReference type="NCBI Taxonomy" id="1581411"/>
    <lineage>
        <taxon>Bacteria</taxon>
        <taxon>Pseudomonadati</taxon>
        <taxon>Verrucomicrobiota</taxon>
        <taxon>Verrucomicrobiia</taxon>
        <taxon>Verrucomicrobiales</taxon>
        <taxon>Verrucomicrobiaceae</taxon>
        <taxon>Luteolibacter</taxon>
    </lineage>
</organism>
<dbReference type="PANTHER" id="PTHR43845">
    <property type="entry name" value="BLR5969 PROTEIN"/>
    <property type="match status" value="1"/>
</dbReference>
<gene>
    <name evidence="2" type="ORF">OKA05_03720</name>
</gene>
<evidence type="ECO:0000313" key="2">
    <source>
        <dbReference type="EMBL" id="MCW1921646.1"/>
    </source>
</evidence>
<keyword evidence="3" id="KW-1185">Reference proteome</keyword>
<name>A0ABT3GDE1_9BACT</name>
<accession>A0ABT3GDE1</accession>
<dbReference type="EMBL" id="JAPDDT010000001">
    <property type="protein sequence ID" value="MCW1921646.1"/>
    <property type="molecule type" value="Genomic_DNA"/>
</dbReference>
<dbReference type="PANTHER" id="PTHR43845:SF1">
    <property type="entry name" value="BLR5969 PROTEIN"/>
    <property type="match status" value="1"/>
</dbReference>
<dbReference type="Pfam" id="PF00501">
    <property type="entry name" value="AMP-binding"/>
    <property type="match status" value="1"/>
</dbReference>
<dbReference type="RefSeq" id="WP_264485755.1">
    <property type="nucleotide sequence ID" value="NZ_JAPDDT010000001.1"/>
</dbReference>
<sequence>MKPRPFNPWWATTSRDELHHRQDALLRRLLKDRVAPFTAYYGKLFKGLGIEPGDIRGTDDLKLLPFTSKADLTTPRDFVVIPDEKVLRHQWSTLRYALTHGPAATKQALEEELRPILLTSTTGRSAAPVPFLYTKHDLANLEECGRRMMELCKSDPSWRHINAFPFAPHLAFWLAHHAGTGFNTFMMSTGGGKTLGTDGNLRLITKIDPDAIIAMPTFLYHLLQQAAHEKLRWTKLKRIVLGGEKVPLGMRRKLRALCEEIGAEKVAIMSTYGFTEAKLAWTECMPPDGADPTGFHTYPDFAFLEVIDPKTGERVPDGQPGEIVCTPLDARGTVVIRYRTGDLIEGGLTYEPCPHCGRTCPRLLGKISRVSDIRELNVDKLKGTLVDFNALENLLDDTDGLGAWQIELRKRHDDPLETDQVFVHAVPINGCDHEALREQISHRFGEAVEFAPNDIVFHSWDEMRRMQGVGKELKEQKVVDHRPTPEVS</sequence>
<dbReference type="SUPFAM" id="SSF56801">
    <property type="entry name" value="Acetyl-CoA synthetase-like"/>
    <property type="match status" value="1"/>
</dbReference>
<feature type="domain" description="AMP-dependent synthetase/ligase" evidence="1">
    <location>
        <begin position="174"/>
        <end position="324"/>
    </location>
</feature>
<evidence type="ECO:0000313" key="3">
    <source>
        <dbReference type="Proteomes" id="UP001320876"/>
    </source>
</evidence>
<dbReference type="InterPro" id="IPR000873">
    <property type="entry name" value="AMP-dep_synth/lig_dom"/>
</dbReference>
<comment type="caution">
    <text evidence="2">The sequence shown here is derived from an EMBL/GenBank/DDBJ whole genome shotgun (WGS) entry which is preliminary data.</text>
</comment>
<reference evidence="2 3" key="1">
    <citation type="submission" date="2022-10" db="EMBL/GenBank/DDBJ databases">
        <title>Luteolibacter arcticus strain CCTCC AB 2014275, whole genome shotgun sequencing project.</title>
        <authorList>
            <person name="Zhao G."/>
            <person name="Shen L."/>
        </authorList>
    </citation>
    <scope>NUCLEOTIDE SEQUENCE [LARGE SCALE GENOMIC DNA]</scope>
    <source>
        <strain evidence="2 3">CCTCC AB 2014275</strain>
    </source>
</reference>
<protein>
    <submittedName>
        <fullName evidence="2">AMP-binding protein</fullName>
    </submittedName>
</protein>
<dbReference type="Gene3D" id="3.40.50.12780">
    <property type="entry name" value="N-terminal domain of ligase-like"/>
    <property type="match status" value="1"/>
</dbReference>
<evidence type="ECO:0000259" key="1">
    <source>
        <dbReference type="Pfam" id="PF00501"/>
    </source>
</evidence>
<dbReference type="Proteomes" id="UP001320876">
    <property type="component" value="Unassembled WGS sequence"/>
</dbReference>
<dbReference type="InterPro" id="IPR042099">
    <property type="entry name" value="ANL_N_sf"/>
</dbReference>